<gene>
    <name evidence="1" type="ORF">RRG08_021271</name>
</gene>
<dbReference type="EMBL" id="JAWDGP010005413">
    <property type="protein sequence ID" value="KAK3757084.1"/>
    <property type="molecule type" value="Genomic_DNA"/>
</dbReference>
<comment type="caution">
    <text evidence="1">The sequence shown here is derived from an EMBL/GenBank/DDBJ whole genome shotgun (WGS) entry which is preliminary data.</text>
</comment>
<evidence type="ECO:0000313" key="2">
    <source>
        <dbReference type="Proteomes" id="UP001283361"/>
    </source>
</evidence>
<protein>
    <submittedName>
        <fullName evidence="1">Uncharacterized protein</fullName>
    </submittedName>
</protein>
<sequence>MVESIGEIEYDARLIKPFALDLTPCTLYSVKNLLRPLRLSSKALSLQVPVNVRDREKCNDMEFCDPAELGWESSVP</sequence>
<keyword evidence="2" id="KW-1185">Reference proteome</keyword>
<evidence type="ECO:0000313" key="1">
    <source>
        <dbReference type="EMBL" id="KAK3757084.1"/>
    </source>
</evidence>
<dbReference type="AlphaFoldDB" id="A0AAE0YTN4"/>
<proteinExistence type="predicted"/>
<reference evidence="1" key="1">
    <citation type="journal article" date="2023" name="G3 (Bethesda)">
        <title>A reference genome for the long-term kleptoplast-retaining sea slug Elysia crispata morphotype clarki.</title>
        <authorList>
            <person name="Eastman K.E."/>
            <person name="Pendleton A.L."/>
            <person name="Shaikh M.A."/>
            <person name="Suttiyut T."/>
            <person name="Ogas R."/>
            <person name="Tomko P."/>
            <person name="Gavelis G."/>
            <person name="Widhalm J.R."/>
            <person name="Wisecaver J.H."/>
        </authorList>
    </citation>
    <scope>NUCLEOTIDE SEQUENCE</scope>
    <source>
        <strain evidence="1">ECLA1</strain>
    </source>
</reference>
<organism evidence="1 2">
    <name type="scientific">Elysia crispata</name>
    <name type="common">lettuce slug</name>
    <dbReference type="NCBI Taxonomy" id="231223"/>
    <lineage>
        <taxon>Eukaryota</taxon>
        <taxon>Metazoa</taxon>
        <taxon>Spiralia</taxon>
        <taxon>Lophotrochozoa</taxon>
        <taxon>Mollusca</taxon>
        <taxon>Gastropoda</taxon>
        <taxon>Heterobranchia</taxon>
        <taxon>Euthyneura</taxon>
        <taxon>Panpulmonata</taxon>
        <taxon>Sacoglossa</taxon>
        <taxon>Placobranchoidea</taxon>
        <taxon>Plakobranchidae</taxon>
        <taxon>Elysia</taxon>
    </lineage>
</organism>
<dbReference type="Proteomes" id="UP001283361">
    <property type="component" value="Unassembled WGS sequence"/>
</dbReference>
<accession>A0AAE0YTN4</accession>
<name>A0AAE0YTN4_9GAST</name>